<dbReference type="PRINTS" id="PR00455">
    <property type="entry name" value="HTHTETR"/>
</dbReference>
<feature type="DNA-binding region" description="H-T-H motif" evidence="4">
    <location>
        <begin position="33"/>
        <end position="52"/>
    </location>
</feature>
<feature type="domain" description="HTH tetR-type" evidence="5">
    <location>
        <begin position="10"/>
        <end position="70"/>
    </location>
</feature>
<reference evidence="6 7" key="1">
    <citation type="submission" date="2017-05" db="EMBL/GenBank/DDBJ databases">
        <title>Vagococcus spp. assemblies.</title>
        <authorList>
            <person name="Gulvik C.A."/>
        </authorList>
    </citation>
    <scope>NUCLEOTIDE SEQUENCE [LARGE SCALE GENOMIC DNA]</scope>
    <source>
        <strain evidence="6 7">LMG 24798</strain>
    </source>
</reference>
<dbReference type="Gene3D" id="1.10.10.60">
    <property type="entry name" value="Homeodomain-like"/>
    <property type="match status" value="1"/>
</dbReference>
<dbReference type="RefSeq" id="WP_126813653.1">
    <property type="nucleotide sequence ID" value="NZ_NGKC01000007.1"/>
</dbReference>
<dbReference type="GO" id="GO:0045892">
    <property type="term" value="P:negative regulation of DNA-templated transcription"/>
    <property type="evidence" value="ECO:0007669"/>
    <property type="project" value="UniProtKB-ARBA"/>
</dbReference>
<evidence type="ECO:0000313" key="6">
    <source>
        <dbReference type="EMBL" id="RSU11741.1"/>
    </source>
</evidence>
<name>A0A430AUK8_9ENTE</name>
<evidence type="ECO:0000256" key="3">
    <source>
        <dbReference type="ARBA" id="ARBA00023163"/>
    </source>
</evidence>
<dbReference type="GO" id="GO:0003677">
    <property type="term" value="F:DNA binding"/>
    <property type="evidence" value="ECO:0007669"/>
    <property type="project" value="UniProtKB-UniRule"/>
</dbReference>
<evidence type="ECO:0000256" key="1">
    <source>
        <dbReference type="ARBA" id="ARBA00023015"/>
    </source>
</evidence>
<dbReference type="InterPro" id="IPR009057">
    <property type="entry name" value="Homeodomain-like_sf"/>
</dbReference>
<evidence type="ECO:0000313" key="7">
    <source>
        <dbReference type="Proteomes" id="UP000286773"/>
    </source>
</evidence>
<accession>A0A430AUK8</accession>
<dbReference type="AlphaFoldDB" id="A0A430AUK8"/>
<dbReference type="OrthoDB" id="9814703at2"/>
<gene>
    <name evidence="6" type="ORF">CBF27_07205</name>
</gene>
<dbReference type="InterPro" id="IPR050624">
    <property type="entry name" value="HTH-type_Tx_Regulator"/>
</dbReference>
<dbReference type="PROSITE" id="PS50977">
    <property type="entry name" value="HTH_TETR_2"/>
    <property type="match status" value="1"/>
</dbReference>
<keyword evidence="7" id="KW-1185">Reference proteome</keyword>
<dbReference type="Proteomes" id="UP000286773">
    <property type="component" value="Unassembled WGS sequence"/>
</dbReference>
<proteinExistence type="predicted"/>
<dbReference type="PROSITE" id="PS01081">
    <property type="entry name" value="HTH_TETR_1"/>
    <property type="match status" value="1"/>
</dbReference>
<organism evidence="6 7">
    <name type="scientific">Vagococcus acidifermentans</name>
    <dbReference type="NCBI Taxonomy" id="564710"/>
    <lineage>
        <taxon>Bacteria</taxon>
        <taxon>Bacillati</taxon>
        <taxon>Bacillota</taxon>
        <taxon>Bacilli</taxon>
        <taxon>Lactobacillales</taxon>
        <taxon>Enterococcaceae</taxon>
        <taxon>Vagococcus</taxon>
    </lineage>
</organism>
<dbReference type="Gene3D" id="1.10.357.10">
    <property type="entry name" value="Tetracycline Repressor, domain 2"/>
    <property type="match status" value="1"/>
</dbReference>
<comment type="caution">
    <text evidence="6">The sequence shown here is derived from an EMBL/GenBank/DDBJ whole genome shotgun (WGS) entry which is preliminary data.</text>
</comment>
<evidence type="ECO:0000259" key="5">
    <source>
        <dbReference type="PROSITE" id="PS50977"/>
    </source>
</evidence>
<keyword evidence="2 4" id="KW-0238">DNA-binding</keyword>
<dbReference type="InterPro" id="IPR023772">
    <property type="entry name" value="DNA-bd_HTH_TetR-type_CS"/>
</dbReference>
<keyword evidence="1" id="KW-0805">Transcription regulation</keyword>
<dbReference type="PANTHER" id="PTHR43479">
    <property type="entry name" value="ACREF/ENVCD OPERON REPRESSOR-RELATED"/>
    <property type="match status" value="1"/>
</dbReference>
<dbReference type="EMBL" id="NGKC01000007">
    <property type="protein sequence ID" value="RSU11741.1"/>
    <property type="molecule type" value="Genomic_DNA"/>
</dbReference>
<evidence type="ECO:0000256" key="2">
    <source>
        <dbReference type="ARBA" id="ARBA00023125"/>
    </source>
</evidence>
<keyword evidence="3" id="KW-0804">Transcription</keyword>
<evidence type="ECO:0000256" key="4">
    <source>
        <dbReference type="PROSITE-ProRule" id="PRU00335"/>
    </source>
</evidence>
<protein>
    <recommendedName>
        <fullName evidence="5">HTH tetR-type domain-containing protein</fullName>
    </recommendedName>
</protein>
<dbReference type="FunFam" id="1.10.10.60:FF:000141">
    <property type="entry name" value="TetR family transcriptional regulator"/>
    <property type="match status" value="1"/>
</dbReference>
<sequence>MPKISDDKKRENMNGILSNAKQLFILNGYKDVSVDDICKKSGISKGSFYTYFKSKEELFLEIAKESEEMKHFYSKLQNDSEGVFEEIALTLWDMIFSDITNDDIVNYRLNLEFWMESFDNHQLRSILKNKSKKSLSIFKDMIKVYLKENIDENILNTWAIFFWAQAEGLMIYYTAHQRIPTVSEISEIRKIVHNFVNYVKTHN</sequence>
<dbReference type="Pfam" id="PF00440">
    <property type="entry name" value="TetR_N"/>
    <property type="match status" value="1"/>
</dbReference>
<dbReference type="SUPFAM" id="SSF46689">
    <property type="entry name" value="Homeodomain-like"/>
    <property type="match status" value="1"/>
</dbReference>
<dbReference type="InterPro" id="IPR001647">
    <property type="entry name" value="HTH_TetR"/>
</dbReference>
<dbReference type="PANTHER" id="PTHR43479:SF11">
    <property type="entry name" value="ACREF_ENVCD OPERON REPRESSOR-RELATED"/>
    <property type="match status" value="1"/>
</dbReference>